<protein>
    <submittedName>
        <fullName evidence="1">Uncharacterized protein</fullName>
    </submittedName>
</protein>
<proteinExistence type="predicted"/>
<accession>A0A517SEH8</accession>
<reference evidence="1 2" key="1">
    <citation type="submission" date="2019-02" db="EMBL/GenBank/DDBJ databases">
        <title>Deep-cultivation of Planctomycetes and their phenomic and genomic characterization uncovers novel biology.</title>
        <authorList>
            <person name="Wiegand S."/>
            <person name="Jogler M."/>
            <person name="Boedeker C."/>
            <person name="Pinto D."/>
            <person name="Vollmers J."/>
            <person name="Rivas-Marin E."/>
            <person name="Kohn T."/>
            <person name="Peeters S.H."/>
            <person name="Heuer A."/>
            <person name="Rast P."/>
            <person name="Oberbeckmann S."/>
            <person name="Bunk B."/>
            <person name="Jeske O."/>
            <person name="Meyerdierks A."/>
            <person name="Storesund J.E."/>
            <person name="Kallscheuer N."/>
            <person name="Luecker S."/>
            <person name="Lage O.M."/>
            <person name="Pohl T."/>
            <person name="Merkel B.J."/>
            <person name="Hornburger P."/>
            <person name="Mueller R.-W."/>
            <person name="Bruemmer F."/>
            <person name="Labrenz M."/>
            <person name="Spormann A.M."/>
            <person name="Op den Camp H."/>
            <person name="Overmann J."/>
            <person name="Amann R."/>
            <person name="Jetten M.S.M."/>
            <person name="Mascher T."/>
            <person name="Medema M.H."/>
            <person name="Devos D.P."/>
            <person name="Kaster A.-K."/>
            <person name="Ovreas L."/>
            <person name="Rohde M."/>
            <person name="Galperin M.Y."/>
            <person name="Jogler C."/>
        </authorList>
    </citation>
    <scope>NUCLEOTIDE SEQUENCE [LARGE SCALE GENOMIC DNA]</scope>
    <source>
        <strain evidence="1 2">Pan44</strain>
    </source>
</reference>
<dbReference type="OrthoDB" id="9956075at2"/>
<dbReference type="InParanoid" id="A0A517SEH8"/>
<sequence length="99" mass="10902">MRIDWLKPVLPIYKHVVDGAESLQAFGRPLSVASVEGLILCKLLADRPQDRADIAALVHTHKGEINLEFVEQEWATVAESDAPQLLALRAMIKKTDTAG</sequence>
<dbReference type="KEGG" id="ccos:Pan44_25650"/>
<evidence type="ECO:0000313" key="1">
    <source>
        <dbReference type="EMBL" id="QDT54532.1"/>
    </source>
</evidence>
<organism evidence="1 2">
    <name type="scientific">Caulifigura coniformis</name>
    <dbReference type="NCBI Taxonomy" id="2527983"/>
    <lineage>
        <taxon>Bacteria</taxon>
        <taxon>Pseudomonadati</taxon>
        <taxon>Planctomycetota</taxon>
        <taxon>Planctomycetia</taxon>
        <taxon>Planctomycetales</taxon>
        <taxon>Planctomycetaceae</taxon>
        <taxon>Caulifigura</taxon>
    </lineage>
</organism>
<evidence type="ECO:0000313" key="2">
    <source>
        <dbReference type="Proteomes" id="UP000315700"/>
    </source>
</evidence>
<dbReference type="EMBL" id="CP036271">
    <property type="protein sequence ID" value="QDT54532.1"/>
    <property type="molecule type" value="Genomic_DNA"/>
</dbReference>
<keyword evidence="2" id="KW-1185">Reference proteome</keyword>
<dbReference type="AlphaFoldDB" id="A0A517SEH8"/>
<gene>
    <name evidence="1" type="ORF">Pan44_25650</name>
</gene>
<name>A0A517SEH8_9PLAN</name>
<dbReference type="RefSeq" id="WP_145030382.1">
    <property type="nucleotide sequence ID" value="NZ_CP036271.1"/>
</dbReference>
<dbReference type="Proteomes" id="UP000315700">
    <property type="component" value="Chromosome"/>
</dbReference>